<dbReference type="Gene3D" id="3.30.310.170">
    <property type="entry name" value="Outer membrane protein assembly factor BamC"/>
    <property type="match status" value="1"/>
</dbReference>
<dbReference type="Gene3D" id="3.30.530.50">
    <property type="match status" value="1"/>
</dbReference>
<dbReference type="RefSeq" id="WP_290037241.1">
    <property type="nucleotide sequence ID" value="NZ_JAUOPG010000006.1"/>
</dbReference>
<protein>
    <submittedName>
        <fullName evidence="1">Outer membrane protein assembly factor BamC</fullName>
    </submittedName>
</protein>
<dbReference type="Pfam" id="PF06804">
    <property type="entry name" value="Lipoprotein_18"/>
    <property type="match status" value="1"/>
</dbReference>
<dbReference type="EMBL" id="JAUOPG010000006">
    <property type="protein sequence ID" value="MDO6454096.1"/>
    <property type="molecule type" value="Genomic_DNA"/>
</dbReference>
<accession>A0AAW7XK49</accession>
<dbReference type="InterPro" id="IPR010653">
    <property type="entry name" value="NlpB/DapX"/>
</dbReference>
<comment type="caution">
    <text evidence="1">The sequence shown here is derived from an EMBL/GenBank/DDBJ whole genome shotgun (WGS) entry which is preliminary data.</text>
</comment>
<reference evidence="1" key="1">
    <citation type="submission" date="2023-07" db="EMBL/GenBank/DDBJ databases">
        <title>Genome content predicts the carbon catabolic preferences of heterotrophic bacteria.</title>
        <authorList>
            <person name="Gralka M."/>
        </authorList>
    </citation>
    <scope>NUCLEOTIDE SEQUENCE</scope>
    <source>
        <strain evidence="1">I2M16</strain>
    </source>
</reference>
<organism evidence="1 2">
    <name type="scientific">Neptunomonas phycophila</name>
    <dbReference type="NCBI Taxonomy" id="1572645"/>
    <lineage>
        <taxon>Bacteria</taxon>
        <taxon>Pseudomonadati</taxon>
        <taxon>Pseudomonadota</taxon>
        <taxon>Gammaproteobacteria</taxon>
        <taxon>Oceanospirillales</taxon>
        <taxon>Oceanospirillaceae</taxon>
        <taxon>Neptunomonas</taxon>
    </lineage>
</organism>
<dbReference type="InterPro" id="IPR042268">
    <property type="entry name" value="BamC_C"/>
</dbReference>
<sequence length="450" mass="50160">MRLLPAAVTSVVAITTISGCSVIDKNPIYGENGIIRDRNQEYETATVAKRLEIPPSLRAKQTNDLLVIPKVGETSSALQSGFEVPRPEFFYADTGSDAVSLKRQGGEKIIVVDEPIDVTWTKVLDFFAYNNIKVANADARDGVIETDWIETNGPEYHAVDRWIKHLTLQNIPEGTQDKIRVTLRPEKDAEQRTAIVMQHAQFSKSEQVDKVDWQQDSADVGYKTDMMFSLLRYMSKASDQSAEQTLLSMQNHQNARPLLGRDSSGNPVLKLEDSADEAWEKVNKAADSAGMDIGTRDQKQGLLYMTYVTTTPIEKKSQGFFEWMFSDRGDITLNTGTLGALVGVDDEADDVRYTSKSAEELVQEFGDPEDLSAQDGYKIWLAGRVVYVFNSGSSKGRISKDGDVYQQIGRYQIKLNRTRSGILVSVLDDQGEDADAQVAEEILWDLKDSM</sequence>
<gene>
    <name evidence="1" type="primary">bamC</name>
    <name evidence="1" type="ORF">Q4490_11025</name>
</gene>
<proteinExistence type="predicted"/>
<dbReference type="Proteomes" id="UP001169862">
    <property type="component" value="Unassembled WGS sequence"/>
</dbReference>
<evidence type="ECO:0000313" key="2">
    <source>
        <dbReference type="Proteomes" id="UP001169862"/>
    </source>
</evidence>
<evidence type="ECO:0000313" key="1">
    <source>
        <dbReference type="EMBL" id="MDO6454096.1"/>
    </source>
</evidence>
<dbReference type="AlphaFoldDB" id="A0AAW7XK49"/>
<dbReference type="PROSITE" id="PS51257">
    <property type="entry name" value="PROKAR_LIPOPROTEIN"/>
    <property type="match status" value="1"/>
</dbReference>
<name>A0AAW7XK49_9GAMM</name>